<evidence type="ECO:0000313" key="1">
    <source>
        <dbReference type="EMBL" id="KUK88128.1"/>
    </source>
</evidence>
<dbReference type="AlphaFoldDB" id="A0A101I3K2"/>
<dbReference type="Gene3D" id="2.40.160.60">
    <property type="entry name" value="Outer membrane protein transport protein (OMPP1/FadL/TodX)"/>
    <property type="match status" value="1"/>
</dbReference>
<organism evidence="1 2">
    <name type="scientific">candidate division TA06 bacterium 34_109</name>
    <dbReference type="NCBI Taxonomy" id="1635277"/>
    <lineage>
        <taxon>Bacteria</taxon>
        <taxon>Bacteria division TA06</taxon>
    </lineage>
</organism>
<accession>A0A101I3K2</accession>
<name>A0A101I3K2_UNCT6</name>
<protein>
    <submittedName>
        <fullName evidence="1">Uncharacterized protein</fullName>
    </submittedName>
</protein>
<gene>
    <name evidence="1" type="ORF">XE03_0134</name>
</gene>
<dbReference type="SUPFAM" id="SSF56935">
    <property type="entry name" value="Porins"/>
    <property type="match status" value="1"/>
</dbReference>
<sequence length="386" mass="45083">MKKFFYIVLIFLFSLTLFPYTSLYRSGLGDFNTSLFSKGAALGNNDFFFNPLVNPTVECKTQNYFVALGFYGIQTRETRSKYIFDSYENSVAKKNVYDNNFLYGEPAYILGYMPVSNFGLYIGYENYINNDYTYRQIYRNDNYVLLYDESQIRIGNVNTYFLTLNYKILGFTLGTNFSIMQGDGSDDYSKLFIDPSYIDSTYSAKENYSGIRGNFGLSYNYKDNLILSLVYNIRTYLTVDRVTDIIASDTNLLTETSYYIIPNIFSFGIEYRAKNVAPAIFYSSITYERWSELNGEFIDYNDLIKYNIGVLHQLNKNIDMMYGFMYEPYRKDNRLVDIGFTTGLTYKIGMTDFTIALNYRNVNYEKEEVYYTDRVIKLVGDVSIKF</sequence>
<comment type="caution">
    <text evidence="1">The sequence shown here is derived from an EMBL/GenBank/DDBJ whole genome shotgun (WGS) entry which is preliminary data.</text>
</comment>
<dbReference type="Proteomes" id="UP000053467">
    <property type="component" value="Unassembled WGS sequence"/>
</dbReference>
<dbReference type="EMBL" id="LGGX01000001">
    <property type="protein sequence ID" value="KUK88128.1"/>
    <property type="molecule type" value="Genomic_DNA"/>
</dbReference>
<reference evidence="2" key="1">
    <citation type="journal article" date="2015" name="MBio">
        <title>Genome-Resolved Metagenomic Analysis Reveals Roles for Candidate Phyla and Other Microbial Community Members in Biogeochemical Transformations in Oil Reservoirs.</title>
        <authorList>
            <person name="Hu P."/>
            <person name="Tom L."/>
            <person name="Singh A."/>
            <person name="Thomas B.C."/>
            <person name="Baker B.J."/>
            <person name="Piceno Y.M."/>
            <person name="Andersen G.L."/>
            <person name="Banfield J.F."/>
        </authorList>
    </citation>
    <scope>NUCLEOTIDE SEQUENCE [LARGE SCALE GENOMIC DNA]</scope>
</reference>
<evidence type="ECO:0000313" key="2">
    <source>
        <dbReference type="Proteomes" id="UP000053467"/>
    </source>
</evidence>
<proteinExistence type="predicted"/>